<dbReference type="PROSITE" id="PS00675">
    <property type="entry name" value="SIGMA54_INTERACT_1"/>
    <property type="match status" value="1"/>
</dbReference>
<dbReference type="InterPro" id="IPR027417">
    <property type="entry name" value="P-loop_NTPase"/>
</dbReference>
<evidence type="ECO:0000313" key="3">
    <source>
        <dbReference type="Proteomes" id="UP000663881"/>
    </source>
</evidence>
<evidence type="ECO:0008006" key="4">
    <source>
        <dbReference type="Google" id="ProtNLM"/>
    </source>
</evidence>
<comment type="caution">
    <text evidence="2">The sequence shown here is derived from an EMBL/GenBank/DDBJ whole genome shotgun (WGS) entry which is preliminary data.</text>
</comment>
<dbReference type="Gene3D" id="3.40.50.300">
    <property type="entry name" value="P-loop containing nucleotide triphosphate hydrolases"/>
    <property type="match status" value="1"/>
</dbReference>
<dbReference type="InterPro" id="IPR025662">
    <property type="entry name" value="Sigma_54_int_dom_ATP-bd_1"/>
</dbReference>
<reference evidence="2" key="1">
    <citation type="submission" date="2021-02" db="EMBL/GenBank/DDBJ databases">
        <authorList>
            <person name="Nowell W R."/>
        </authorList>
    </citation>
    <scope>NUCLEOTIDE SEQUENCE</scope>
</reference>
<organism evidence="2 3">
    <name type="scientific">Adineta steineri</name>
    <dbReference type="NCBI Taxonomy" id="433720"/>
    <lineage>
        <taxon>Eukaryota</taxon>
        <taxon>Metazoa</taxon>
        <taxon>Spiralia</taxon>
        <taxon>Gnathifera</taxon>
        <taxon>Rotifera</taxon>
        <taxon>Eurotatoria</taxon>
        <taxon>Bdelloidea</taxon>
        <taxon>Adinetida</taxon>
        <taxon>Adinetidae</taxon>
        <taxon>Adineta</taxon>
    </lineage>
</organism>
<dbReference type="PANTHER" id="PTHR32046:SF11">
    <property type="entry name" value="IMMUNE-ASSOCIATED NUCLEOTIDE-BINDING PROTEIN 10-LIKE"/>
    <property type="match status" value="1"/>
</dbReference>
<protein>
    <recommendedName>
        <fullName evidence="4">G domain-containing protein</fullName>
    </recommendedName>
</protein>
<proteinExistence type="predicted"/>
<feature type="coiled-coil region" evidence="1">
    <location>
        <begin position="315"/>
        <end position="376"/>
    </location>
</feature>
<accession>A0A819TR96</accession>
<dbReference type="SUPFAM" id="SSF52540">
    <property type="entry name" value="P-loop containing nucleoside triphosphate hydrolases"/>
    <property type="match status" value="1"/>
</dbReference>
<evidence type="ECO:0000256" key="1">
    <source>
        <dbReference type="SAM" id="Coils"/>
    </source>
</evidence>
<dbReference type="AlphaFoldDB" id="A0A819TR96"/>
<name>A0A819TR96_9BILA</name>
<dbReference type="Proteomes" id="UP000663881">
    <property type="component" value="Unassembled WGS sequence"/>
</dbReference>
<gene>
    <name evidence="2" type="ORF">OKA104_LOCUS34347</name>
</gene>
<dbReference type="EMBL" id="CAJOAY010004627">
    <property type="protein sequence ID" value="CAF4077290.1"/>
    <property type="molecule type" value="Genomic_DNA"/>
</dbReference>
<sequence length="1017" mass="118343">MTSDSDLIERKAIDVGGRLGSLYDVSTDNLINDCSIQSSKTQPLKLSECAVFAGDESFDMIDYLKKMDIDNALQLSILFGMVKTSGVSSLITYKQTIDKNIRFLYYSYKSKEEILNIERGKLHRLISTPSVLTNATHMITNIIWGFEILCVIPIPEHLSSDTVNRLLSNISKWLKNDVQDIILTDKDKQHIEELINVNIYGSETCIDNDVKMPFSTVLTAIQQWQTHENFHHPLKYRMHSLRYLYNNKDFPELSYRFDEINNDIKKMSSIFIYLDSFEKYYQQSLENLPEKFLNPTLEQTLKDIQQHLHLWSSTYKKLREKFQELLKNIRRGHNNTVVIANVLSDKEYVSLSKDEIEKFNGKLQQLRKKAALIKQLNDDDIQYINILDLRYHNKVPINLKHIEKILRRHFLNKNNDVILLYSNDRLKDINRKIWKQMYQKLILDGQQATQKPILVYVDFTECQYDLEDFITITIPIDSSSQTPRNNSSDLDKSISSSSSTTEINVLLLGETGVGKSTFINAFVNYLIFDSLEQAEQNEPIVLIPVSFVTTVGDQFDEVTVKFGDIDANENYEQQGQSVTQQCKSYLFQLNDKVHLRFIDTPGMGDTRGIEQDDKNIDHILTYVNNLSHLNAICLLLKPNTSRLNIFFRSCIHQLLTYLTPIGYNNIIFCFTNARSTFFAPGNTSSLLRKMLKQENVTDVPFQKQNTFCFDSESFRYLAARKCAVDFDEFQTQECIKSWSASVVESKRLLTFIQTRELYFLHSWQSPRKCALEILMIARPLMETLRLMLYNWKLREAAIVTEQMVLKSKADTNEKCTNCAKSKVVQVGLFWTVYYEPLNDGTNERCLCPADRKHFLIEYIVQYVSVVEKINDSIDNLKNRFYDLLYRCDRLSHFLQQKGLSNFIDPFACILERFLEEERQILNTGHRKSNLNKEVNKVLREIPSIRQKNNKKLIDSNEQLPLNQIDQLIHELESMPDVREQIECIKTSRQSKMKTHESVVKISSIKNKLLTEFTSTVL</sequence>
<keyword evidence="1" id="KW-0175">Coiled coil</keyword>
<dbReference type="PANTHER" id="PTHR32046">
    <property type="entry name" value="G DOMAIN-CONTAINING PROTEIN"/>
    <property type="match status" value="1"/>
</dbReference>
<evidence type="ECO:0000313" key="2">
    <source>
        <dbReference type="EMBL" id="CAF4077290.1"/>
    </source>
</evidence>